<protein>
    <submittedName>
        <fullName evidence="1">CLUMA_CG011916, isoform A</fullName>
    </submittedName>
</protein>
<keyword evidence="2" id="KW-1185">Reference proteome</keyword>
<gene>
    <name evidence="1" type="ORF">CLUMA_CG011916</name>
</gene>
<reference evidence="1 2" key="1">
    <citation type="submission" date="2015-04" db="EMBL/GenBank/DDBJ databases">
        <authorList>
            <person name="Syromyatnikov M.Y."/>
            <person name="Popov V.N."/>
        </authorList>
    </citation>
    <scope>NUCLEOTIDE SEQUENCE [LARGE SCALE GENOMIC DNA]</scope>
</reference>
<sequence length="147" mass="17353">MHEINEQISKMCEEFMNEENNACDVKIPSVDFTVVVNSFREYLKHLHDTKEADTIFLDDELVRNLISLKRELFNTLHIFRNIQKLDQQPEDKTKNMKKFATFEELANFILAEEQTLISEFWKLEAIAKFLESFEISEIANDTAEKES</sequence>
<dbReference type="EMBL" id="CVRI01000048">
    <property type="protein sequence ID" value="CRK98751.1"/>
    <property type="molecule type" value="Genomic_DNA"/>
</dbReference>
<proteinExistence type="predicted"/>
<accession>A0A1J1IEQ1</accession>
<evidence type="ECO:0000313" key="1">
    <source>
        <dbReference type="EMBL" id="CRK98751.1"/>
    </source>
</evidence>
<dbReference type="AlphaFoldDB" id="A0A1J1IEQ1"/>
<dbReference type="Proteomes" id="UP000183832">
    <property type="component" value="Unassembled WGS sequence"/>
</dbReference>
<evidence type="ECO:0000313" key="2">
    <source>
        <dbReference type="Proteomes" id="UP000183832"/>
    </source>
</evidence>
<organism evidence="1 2">
    <name type="scientific">Clunio marinus</name>
    <dbReference type="NCBI Taxonomy" id="568069"/>
    <lineage>
        <taxon>Eukaryota</taxon>
        <taxon>Metazoa</taxon>
        <taxon>Ecdysozoa</taxon>
        <taxon>Arthropoda</taxon>
        <taxon>Hexapoda</taxon>
        <taxon>Insecta</taxon>
        <taxon>Pterygota</taxon>
        <taxon>Neoptera</taxon>
        <taxon>Endopterygota</taxon>
        <taxon>Diptera</taxon>
        <taxon>Nematocera</taxon>
        <taxon>Chironomoidea</taxon>
        <taxon>Chironomidae</taxon>
        <taxon>Clunio</taxon>
    </lineage>
</organism>
<name>A0A1J1IEQ1_9DIPT</name>